<dbReference type="InterPro" id="IPR003140">
    <property type="entry name" value="PLipase/COase/thioEstase"/>
</dbReference>
<evidence type="ECO:0000313" key="4">
    <source>
        <dbReference type="Proteomes" id="UP000606974"/>
    </source>
</evidence>
<protein>
    <recommendedName>
        <fullName evidence="2">Phospholipase/carboxylesterase/thioesterase domain-containing protein</fullName>
    </recommendedName>
</protein>
<dbReference type="Gene3D" id="3.40.50.1820">
    <property type="entry name" value="alpha/beta hydrolase"/>
    <property type="match status" value="1"/>
</dbReference>
<proteinExistence type="inferred from homology"/>
<dbReference type="InterPro" id="IPR029058">
    <property type="entry name" value="AB_hydrolase_fold"/>
</dbReference>
<dbReference type="Proteomes" id="UP000606974">
    <property type="component" value="Unassembled WGS sequence"/>
</dbReference>
<dbReference type="OrthoDB" id="2418081at2759"/>
<evidence type="ECO:0000313" key="3">
    <source>
        <dbReference type="EMBL" id="KAF7512000.1"/>
    </source>
</evidence>
<feature type="domain" description="Phospholipase/carboxylesterase/thioesterase" evidence="2">
    <location>
        <begin position="17"/>
        <end position="173"/>
    </location>
</feature>
<reference evidence="3" key="1">
    <citation type="submission" date="2020-02" db="EMBL/GenBank/DDBJ databases">
        <authorList>
            <person name="Palmer J.M."/>
        </authorList>
    </citation>
    <scope>NUCLEOTIDE SEQUENCE</scope>
    <source>
        <strain evidence="3">EPUS1.4</strain>
        <tissue evidence="3">Thallus</tissue>
    </source>
</reference>
<evidence type="ECO:0000259" key="2">
    <source>
        <dbReference type="Pfam" id="PF02230"/>
    </source>
</evidence>
<accession>A0A8H7AVQ5</accession>
<comment type="similarity">
    <text evidence="1">Belongs to the AB hydrolase superfamily. AB hydrolase 2 family.</text>
</comment>
<dbReference type="SUPFAM" id="SSF53474">
    <property type="entry name" value="alpha/beta-Hydrolases"/>
    <property type="match status" value="1"/>
</dbReference>
<keyword evidence="4" id="KW-1185">Reference proteome</keyword>
<dbReference type="PANTHER" id="PTHR10655">
    <property type="entry name" value="LYSOPHOSPHOLIPASE-RELATED"/>
    <property type="match status" value="1"/>
</dbReference>
<comment type="caution">
    <text evidence="3">The sequence shown here is derived from an EMBL/GenBank/DDBJ whole genome shotgun (WGS) entry which is preliminary data.</text>
</comment>
<sequence length="294" mass="32691">MAMKGTDFPPLHIIPPQPEHPHTNTAIMIHGRGSDGPEFAEEIFSATLSEREGDDLRSRFPGWRWIFPSSRSLWSSTFQEESSQWFDIYSLTDVDAKQDLQMEGIRGSTKYLLRLMDKEIERLRQAREKLFVCGISQGGAIGLWTILCQKSSLRNIGGFIGLSCWLPFAEVIKCCLQSVNDSSQKSSGSFDVVEAAKFVASMMADTKSILTKRDGAGSFLRTPVFLGHGIDDAYVDVTLGRKLRDVLELIGLAPVWREYTGAGQEGHWIKEPEELVDIAGFLAAQAEKSAVQNT</sequence>
<dbReference type="PANTHER" id="PTHR10655:SF63">
    <property type="entry name" value="PHOSPHOLIPASE_CARBOXYLESTERASE_THIOESTERASE DOMAIN-CONTAINING PROTEIN"/>
    <property type="match status" value="1"/>
</dbReference>
<dbReference type="Pfam" id="PF02230">
    <property type="entry name" value="Abhydrolase_2"/>
    <property type="match status" value="1"/>
</dbReference>
<dbReference type="GO" id="GO:0008474">
    <property type="term" value="F:palmitoyl-(protein) hydrolase activity"/>
    <property type="evidence" value="ECO:0007669"/>
    <property type="project" value="TreeGrafter"/>
</dbReference>
<evidence type="ECO:0000256" key="1">
    <source>
        <dbReference type="ARBA" id="ARBA00006499"/>
    </source>
</evidence>
<name>A0A8H7AVQ5_9EURO</name>
<gene>
    <name evidence="3" type="ORF">GJ744_002713</name>
</gene>
<dbReference type="GO" id="GO:0052689">
    <property type="term" value="F:carboxylic ester hydrolase activity"/>
    <property type="evidence" value="ECO:0007669"/>
    <property type="project" value="TreeGrafter"/>
</dbReference>
<organism evidence="3 4">
    <name type="scientific">Endocarpon pusillum</name>
    <dbReference type="NCBI Taxonomy" id="364733"/>
    <lineage>
        <taxon>Eukaryota</taxon>
        <taxon>Fungi</taxon>
        <taxon>Dikarya</taxon>
        <taxon>Ascomycota</taxon>
        <taxon>Pezizomycotina</taxon>
        <taxon>Eurotiomycetes</taxon>
        <taxon>Chaetothyriomycetidae</taxon>
        <taxon>Verrucariales</taxon>
        <taxon>Verrucariaceae</taxon>
        <taxon>Endocarpon</taxon>
    </lineage>
</organism>
<dbReference type="EMBL" id="JAACFV010000015">
    <property type="protein sequence ID" value="KAF7512000.1"/>
    <property type="molecule type" value="Genomic_DNA"/>
</dbReference>
<dbReference type="InterPro" id="IPR050565">
    <property type="entry name" value="LYPA1-2/EST-like"/>
</dbReference>
<dbReference type="AlphaFoldDB" id="A0A8H7AVQ5"/>
<dbReference type="GO" id="GO:0005737">
    <property type="term" value="C:cytoplasm"/>
    <property type="evidence" value="ECO:0007669"/>
    <property type="project" value="TreeGrafter"/>
</dbReference>